<dbReference type="GO" id="GO:0000156">
    <property type="term" value="F:phosphorelay response regulator activity"/>
    <property type="evidence" value="ECO:0007669"/>
    <property type="project" value="TreeGrafter"/>
</dbReference>
<keyword evidence="1" id="KW-0597">Phosphoprotein</keyword>
<feature type="domain" description="OmpR/PhoB-type" evidence="7">
    <location>
        <begin position="133"/>
        <end position="227"/>
    </location>
</feature>
<evidence type="ECO:0000256" key="1">
    <source>
        <dbReference type="ARBA" id="ARBA00022553"/>
    </source>
</evidence>
<dbReference type="PANTHER" id="PTHR48111:SF1">
    <property type="entry name" value="TWO-COMPONENT RESPONSE REGULATOR ORR33"/>
    <property type="match status" value="1"/>
</dbReference>
<dbReference type="PROSITE" id="PS50110">
    <property type="entry name" value="RESPONSE_REGULATORY"/>
    <property type="match status" value="1"/>
</dbReference>
<evidence type="ECO:0000256" key="4">
    <source>
        <dbReference type="ARBA" id="ARBA00023125"/>
    </source>
</evidence>
<evidence type="ECO:0000259" key="6">
    <source>
        <dbReference type="PROSITE" id="PS50110"/>
    </source>
</evidence>
<proteinExistence type="predicted"/>
<dbReference type="InterPro" id="IPR016032">
    <property type="entry name" value="Sig_transdc_resp-reg_C-effctor"/>
</dbReference>
<gene>
    <name evidence="8" type="ORF">MNB_SV-14-674</name>
</gene>
<dbReference type="InterPro" id="IPR001867">
    <property type="entry name" value="OmpR/PhoB-type_DNA-bd"/>
</dbReference>
<dbReference type="InterPro" id="IPR039420">
    <property type="entry name" value="WalR-like"/>
</dbReference>
<dbReference type="AlphaFoldDB" id="A0A1W1CBG9"/>
<keyword evidence="5" id="KW-0804">Transcription</keyword>
<dbReference type="Gene3D" id="1.10.10.10">
    <property type="entry name" value="Winged helix-like DNA-binding domain superfamily/Winged helix DNA-binding domain"/>
    <property type="match status" value="1"/>
</dbReference>
<evidence type="ECO:0000256" key="5">
    <source>
        <dbReference type="ARBA" id="ARBA00023163"/>
    </source>
</evidence>
<accession>A0A1W1CBG9</accession>
<dbReference type="GO" id="GO:0000976">
    <property type="term" value="F:transcription cis-regulatory region binding"/>
    <property type="evidence" value="ECO:0007669"/>
    <property type="project" value="TreeGrafter"/>
</dbReference>
<dbReference type="Pfam" id="PF00072">
    <property type="entry name" value="Response_reg"/>
    <property type="match status" value="1"/>
</dbReference>
<dbReference type="CDD" id="cd00383">
    <property type="entry name" value="trans_reg_C"/>
    <property type="match status" value="1"/>
</dbReference>
<keyword evidence="2" id="KW-0902">Two-component regulatory system</keyword>
<evidence type="ECO:0000259" key="7">
    <source>
        <dbReference type="PROSITE" id="PS51755"/>
    </source>
</evidence>
<dbReference type="EMBL" id="FPHN01000150">
    <property type="protein sequence ID" value="SFV63136.1"/>
    <property type="molecule type" value="Genomic_DNA"/>
</dbReference>
<name>A0A1W1CBG9_9ZZZZ</name>
<evidence type="ECO:0000256" key="3">
    <source>
        <dbReference type="ARBA" id="ARBA00023015"/>
    </source>
</evidence>
<dbReference type="InterPro" id="IPR011006">
    <property type="entry name" value="CheY-like_superfamily"/>
</dbReference>
<dbReference type="GO" id="GO:0032993">
    <property type="term" value="C:protein-DNA complex"/>
    <property type="evidence" value="ECO:0007669"/>
    <property type="project" value="TreeGrafter"/>
</dbReference>
<dbReference type="Gene3D" id="3.40.50.2300">
    <property type="match status" value="1"/>
</dbReference>
<evidence type="ECO:0000256" key="2">
    <source>
        <dbReference type="ARBA" id="ARBA00023012"/>
    </source>
</evidence>
<evidence type="ECO:0000313" key="8">
    <source>
        <dbReference type="EMBL" id="SFV63136.1"/>
    </source>
</evidence>
<dbReference type="InterPro" id="IPR001789">
    <property type="entry name" value="Sig_transdc_resp-reg_receiver"/>
</dbReference>
<organism evidence="8">
    <name type="scientific">hydrothermal vent metagenome</name>
    <dbReference type="NCBI Taxonomy" id="652676"/>
    <lineage>
        <taxon>unclassified sequences</taxon>
        <taxon>metagenomes</taxon>
        <taxon>ecological metagenomes</taxon>
    </lineage>
</organism>
<keyword evidence="4" id="KW-0238">DNA-binding</keyword>
<dbReference type="SUPFAM" id="SSF52172">
    <property type="entry name" value="CheY-like"/>
    <property type="match status" value="1"/>
</dbReference>
<dbReference type="GO" id="GO:0006355">
    <property type="term" value="P:regulation of DNA-templated transcription"/>
    <property type="evidence" value="ECO:0007669"/>
    <property type="project" value="InterPro"/>
</dbReference>
<dbReference type="SMART" id="SM00862">
    <property type="entry name" value="Trans_reg_C"/>
    <property type="match status" value="1"/>
</dbReference>
<reference evidence="8" key="1">
    <citation type="submission" date="2016-10" db="EMBL/GenBank/DDBJ databases">
        <authorList>
            <person name="de Groot N.N."/>
        </authorList>
    </citation>
    <scope>NUCLEOTIDE SEQUENCE</scope>
</reference>
<dbReference type="Pfam" id="PF00486">
    <property type="entry name" value="Trans_reg_C"/>
    <property type="match status" value="1"/>
</dbReference>
<dbReference type="PROSITE" id="PS51755">
    <property type="entry name" value="OMPR_PHOB"/>
    <property type="match status" value="1"/>
</dbReference>
<keyword evidence="3" id="KW-0805">Transcription regulation</keyword>
<feature type="domain" description="Response regulatory" evidence="6">
    <location>
        <begin position="5"/>
        <end position="119"/>
    </location>
</feature>
<protein>
    <submittedName>
        <fullName evidence="8">Two-component hybrid sensor and regulator</fullName>
    </submittedName>
</protein>
<dbReference type="GO" id="GO:0005829">
    <property type="term" value="C:cytosol"/>
    <property type="evidence" value="ECO:0007669"/>
    <property type="project" value="TreeGrafter"/>
</dbReference>
<dbReference type="PANTHER" id="PTHR48111">
    <property type="entry name" value="REGULATOR OF RPOS"/>
    <property type="match status" value="1"/>
</dbReference>
<dbReference type="InterPro" id="IPR036388">
    <property type="entry name" value="WH-like_DNA-bd_sf"/>
</dbReference>
<dbReference type="SUPFAM" id="SSF46894">
    <property type="entry name" value="C-terminal effector domain of the bipartite response regulators"/>
    <property type="match status" value="1"/>
</dbReference>
<sequence>MKDINILIVEDESIVAMEIESYLVKLGYRVLNSCSNSEDALKEIAKADIIIMDINIKGKLDGIELSEFIKKSHPNIEIIFLTAYMDDYNVDRAIKIDPVAYLAKPFNREELRAFLKIALNRLNKTSLVTNLNKETILFDDEFYYNQQNEMLYCHQEIIHLTKKEHQLLKLFILNKNSIVDIYTIENTIWADREVSINTVRTLIKRLKEKLKHKFIKNIPSRGYRLVIAF</sequence>
<dbReference type="SMART" id="SM00448">
    <property type="entry name" value="REC"/>
    <property type="match status" value="1"/>
</dbReference>
<dbReference type="CDD" id="cd17534">
    <property type="entry name" value="REC_DC-like"/>
    <property type="match status" value="1"/>
</dbReference>